<proteinExistence type="predicted"/>
<dbReference type="Pfam" id="PF00583">
    <property type="entry name" value="Acetyltransf_1"/>
    <property type="match status" value="1"/>
</dbReference>
<dbReference type="Proteomes" id="UP001597480">
    <property type="component" value="Unassembled WGS sequence"/>
</dbReference>
<dbReference type="GO" id="GO:0016746">
    <property type="term" value="F:acyltransferase activity"/>
    <property type="evidence" value="ECO:0007669"/>
    <property type="project" value="UniProtKB-KW"/>
</dbReference>
<dbReference type="SUPFAM" id="SSF55729">
    <property type="entry name" value="Acyl-CoA N-acyltransferases (Nat)"/>
    <property type="match status" value="1"/>
</dbReference>
<keyword evidence="2" id="KW-0012">Acyltransferase</keyword>
<feature type="domain" description="N-acetyltransferase" evidence="1">
    <location>
        <begin position="1"/>
        <end position="145"/>
    </location>
</feature>
<dbReference type="InterPro" id="IPR000182">
    <property type="entry name" value="GNAT_dom"/>
</dbReference>
<dbReference type="RefSeq" id="WP_379820399.1">
    <property type="nucleotide sequence ID" value="NZ_JBHUMD010000007.1"/>
</dbReference>
<evidence type="ECO:0000313" key="2">
    <source>
        <dbReference type="EMBL" id="MFD2601888.1"/>
    </source>
</evidence>
<evidence type="ECO:0000313" key="3">
    <source>
        <dbReference type="Proteomes" id="UP001597480"/>
    </source>
</evidence>
<sequence length="145" mass="16867">MTIRSYTPADDESIITLLRLNMPKYFAQEEEQDLKDYFANHIDRYFVVEDNGNIIGSGGINITNNGKNAALSWDIIHPDYQGKGIGSQLTQHRLDVIKTIKSIENISVRTSQLVYKFYEKFDFVLQEIVKDYWADGIDMYRMEIM</sequence>
<dbReference type="CDD" id="cd04301">
    <property type="entry name" value="NAT_SF"/>
    <property type="match status" value="1"/>
</dbReference>
<comment type="caution">
    <text evidence="2">The sequence shown here is derived from an EMBL/GenBank/DDBJ whole genome shotgun (WGS) entry which is preliminary data.</text>
</comment>
<dbReference type="InterPro" id="IPR016181">
    <property type="entry name" value="Acyl_CoA_acyltransferase"/>
</dbReference>
<reference evidence="3" key="1">
    <citation type="journal article" date="2019" name="Int. J. Syst. Evol. Microbiol.">
        <title>The Global Catalogue of Microorganisms (GCM) 10K type strain sequencing project: providing services to taxonomists for standard genome sequencing and annotation.</title>
        <authorList>
            <consortium name="The Broad Institute Genomics Platform"/>
            <consortium name="The Broad Institute Genome Sequencing Center for Infectious Disease"/>
            <person name="Wu L."/>
            <person name="Ma J."/>
        </authorList>
    </citation>
    <scope>NUCLEOTIDE SEQUENCE [LARGE SCALE GENOMIC DNA]</scope>
    <source>
        <strain evidence="3">KCTC 42107</strain>
    </source>
</reference>
<organism evidence="2 3">
    <name type="scientific">Flavobacterium suzhouense</name>
    <dbReference type="NCBI Taxonomy" id="1529638"/>
    <lineage>
        <taxon>Bacteria</taxon>
        <taxon>Pseudomonadati</taxon>
        <taxon>Bacteroidota</taxon>
        <taxon>Flavobacteriia</taxon>
        <taxon>Flavobacteriales</taxon>
        <taxon>Flavobacteriaceae</taxon>
        <taxon>Flavobacterium</taxon>
    </lineage>
</organism>
<accession>A0ABW5NTH0</accession>
<dbReference type="Gene3D" id="3.40.630.30">
    <property type="match status" value="1"/>
</dbReference>
<dbReference type="EC" id="2.3.-.-" evidence="2"/>
<name>A0ABW5NTH0_9FLAO</name>
<dbReference type="EMBL" id="JBHUMD010000007">
    <property type="protein sequence ID" value="MFD2601888.1"/>
    <property type="molecule type" value="Genomic_DNA"/>
</dbReference>
<evidence type="ECO:0000259" key="1">
    <source>
        <dbReference type="PROSITE" id="PS51186"/>
    </source>
</evidence>
<protein>
    <submittedName>
        <fullName evidence="2">GNAT family N-acetyltransferase</fullName>
        <ecNumber evidence="2">2.3.-.-</ecNumber>
    </submittedName>
</protein>
<dbReference type="PROSITE" id="PS51186">
    <property type="entry name" value="GNAT"/>
    <property type="match status" value="1"/>
</dbReference>
<gene>
    <name evidence="2" type="ORF">ACFSR3_07465</name>
</gene>
<keyword evidence="3" id="KW-1185">Reference proteome</keyword>
<keyword evidence="2" id="KW-0808">Transferase</keyword>